<comment type="caution">
    <text evidence="2">The sequence shown here is derived from an EMBL/GenBank/DDBJ whole genome shotgun (WGS) entry which is preliminary data.</text>
</comment>
<evidence type="ECO:0000313" key="4">
    <source>
        <dbReference type="Proteomes" id="UP000321947"/>
    </source>
</evidence>
<sequence length="227" mass="24569">MGQPSPSPAQPSGRNHLTRCLCQACGPMLCCSFISSSIPSAFTCRRLSNSHPSGHPPPHALPIVVGQQPTVKSVQQCKCESSAPFGYGQSYVCGPMINQTYRRVVFEVGASLVESKSTDLPMYLKNKVTLLPNVPLNYISNSIAFRARFLTTIMRRIVGNQSSYVSIARNNGTPRISVRNSTVGPQETDPPILGAIAQSSMLGFRLVDTPIEFICKLGNSNDQVPVD</sequence>
<organism evidence="2 4">
    <name type="scientific">Cucumis melo var. makuwa</name>
    <name type="common">Oriental melon</name>
    <dbReference type="NCBI Taxonomy" id="1194695"/>
    <lineage>
        <taxon>Eukaryota</taxon>
        <taxon>Viridiplantae</taxon>
        <taxon>Streptophyta</taxon>
        <taxon>Embryophyta</taxon>
        <taxon>Tracheophyta</taxon>
        <taxon>Spermatophyta</taxon>
        <taxon>Magnoliopsida</taxon>
        <taxon>eudicotyledons</taxon>
        <taxon>Gunneridae</taxon>
        <taxon>Pentapetalae</taxon>
        <taxon>rosids</taxon>
        <taxon>fabids</taxon>
        <taxon>Cucurbitales</taxon>
        <taxon>Cucurbitaceae</taxon>
        <taxon>Benincaseae</taxon>
        <taxon>Cucumis</taxon>
    </lineage>
</organism>
<dbReference type="AlphaFoldDB" id="A0A5D3CT12"/>
<protein>
    <submittedName>
        <fullName evidence="2">Uncharacterized protein</fullName>
    </submittedName>
</protein>
<proteinExistence type="predicted"/>
<reference evidence="3 4" key="1">
    <citation type="submission" date="2019-08" db="EMBL/GenBank/DDBJ databases">
        <title>Draft genome sequences of two oriental melons (Cucumis melo L. var makuwa).</title>
        <authorList>
            <person name="Kwon S.-Y."/>
        </authorList>
    </citation>
    <scope>NUCLEOTIDE SEQUENCE [LARGE SCALE GENOMIC DNA]</scope>
    <source>
        <strain evidence="4">cv. Chang Bougi</strain>
        <strain evidence="3">cv. SW 3</strain>
        <tissue evidence="2">Leaf</tissue>
    </source>
</reference>
<evidence type="ECO:0000313" key="2">
    <source>
        <dbReference type="EMBL" id="TYK15067.1"/>
    </source>
</evidence>
<evidence type="ECO:0000313" key="3">
    <source>
        <dbReference type="Proteomes" id="UP000321393"/>
    </source>
</evidence>
<gene>
    <name evidence="2" type="ORF">E5676_scaffold45G001180</name>
    <name evidence="1" type="ORF">E6C27_scaffold131G001300</name>
</gene>
<evidence type="ECO:0000313" key="1">
    <source>
        <dbReference type="EMBL" id="KAA0054194.1"/>
    </source>
</evidence>
<dbReference type="EMBL" id="SSTD01008722">
    <property type="protein sequence ID" value="TYK15067.1"/>
    <property type="molecule type" value="Genomic_DNA"/>
</dbReference>
<dbReference type="Proteomes" id="UP000321947">
    <property type="component" value="Unassembled WGS sequence"/>
</dbReference>
<dbReference type="Proteomes" id="UP000321393">
    <property type="component" value="Unassembled WGS sequence"/>
</dbReference>
<dbReference type="EMBL" id="SSTE01008862">
    <property type="protein sequence ID" value="KAA0054194.1"/>
    <property type="molecule type" value="Genomic_DNA"/>
</dbReference>
<accession>A0A5D3CT12</accession>
<name>A0A5D3CT12_CUCMM</name>